<dbReference type="Pfam" id="PF09087">
    <property type="entry name" value="Cyc-maltodext_N"/>
    <property type="match status" value="1"/>
</dbReference>
<evidence type="ECO:0000256" key="3">
    <source>
        <dbReference type="SAM" id="SignalP"/>
    </source>
</evidence>
<dbReference type="PANTHER" id="PTHR10357:SF210">
    <property type="entry name" value="MALTODEXTRIN GLUCOSIDASE"/>
    <property type="match status" value="1"/>
</dbReference>
<evidence type="ECO:0000256" key="1">
    <source>
        <dbReference type="ARBA" id="ARBA00022801"/>
    </source>
</evidence>
<dbReference type="Gene3D" id="3.20.20.80">
    <property type="entry name" value="Glycosidases"/>
    <property type="match status" value="1"/>
</dbReference>
<protein>
    <submittedName>
        <fullName evidence="5">Alpha-amylase</fullName>
    </submittedName>
</protein>
<dbReference type="RefSeq" id="WP_071503895.1">
    <property type="nucleotide sequence ID" value="NZ_MORL01000007.1"/>
</dbReference>
<dbReference type="InterPro" id="IPR006047">
    <property type="entry name" value="GH13_cat_dom"/>
</dbReference>
<dbReference type="InterPro" id="IPR013780">
    <property type="entry name" value="Glyco_hydro_b"/>
</dbReference>
<dbReference type="Pfam" id="PF10438">
    <property type="entry name" value="Cyc-maltodext_C"/>
    <property type="match status" value="1"/>
</dbReference>
<keyword evidence="6" id="KW-1185">Reference proteome</keyword>
<accession>A0A1S2VHL9</accession>
<keyword evidence="1" id="KW-0378">Hydrolase</keyword>
<dbReference type="EMBL" id="MORL01000007">
    <property type="protein sequence ID" value="OIN58223.1"/>
    <property type="molecule type" value="Genomic_DNA"/>
</dbReference>
<evidence type="ECO:0000313" key="5">
    <source>
        <dbReference type="EMBL" id="OIN58223.1"/>
    </source>
</evidence>
<dbReference type="InterPro" id="IPR017853">
    <property type="entry name" value="GH"/>
</dbReference>
<keyword evidence="3" id="KW-0732">Signal</keyword>
<sequence length="623" mass="71627">MKKLITSLLLVMALSAANAQQSLVKRMNPTNWWVGMKSPELQILFYGDKLAGHTLTLKAYKGVVLKKVHKVENPNYVFADLEIKPETKAGKLEFQFSDGRKQITQTYELLPKNPYRPKGVSPADFIYLLMPDRFANGDPSNDKFADMADPLMDRTSPWLRHGGDLQGVTNHLDYFTDLGVTALWLNPVIENDQPTTDEGGTQRSAYHGYGFTDHYNVDRRFGGNAAYKTMIDEAHKRGLKVIQDAVYNHVGINHWILKDMPFKAWLNQWDTFTQTSFKEPAVLDPHASAYDRRIMSDGWFMPFLPDLNQKNEFVAKFLIQHAIWTVAYFNIDAWRIDTYMYNDMAFMNRCNAALLSEYPDMLLFGESLATTVANQAAFVRNNINGLPFACNLPSTLDNQFFVAVKDALNQKYGWSDGVNRLYNLLVQDYLYKRPDLLVTYLDNHDEHRFLSVIGEDIDKYKMGLTWLMTIRGIPQIYYGTELGVKNFKDPTDAEVRKDFVGGWKEDKENKFLKTGRNQRENELYDFMKTLAQYRKTSPALTQGKFMQFMPYDDGMYVYFRYTDTSKVMVVSNTGEKEKGLDIKRFAEQLKGAATAVDVITKERVALDKLTVGPKKFFVLEIAR</sequence>
<feature type="domain" description="Glycosyl hydrolase family 13 catalytic" evidence="4">
    <location>
        <begin position="128"/>
        <end position="534"/>
    </location>
</feature>
<dbReference type="InterPro" id="IPR013783">
    <property type="entry name" value="Ig-like_fold"/>
</dbReference>
<dbReference type="InterPro" id="IPR015171">
    <property type="entry name" value="Cyc-maltodext_N"/>
</dbReference>
<evidence type="ECO:0000256" key="2">
    <source>
        <dbReference type="ARBA" id="ARBA00023295"/>
    </source>
</evidence>
<dbReference type="PANTHER" id="PTHR10357">
    <property type="entry name" value="ALPHA-AMYLASE FAMILY MEMBER"/>
    <property type="match status" value="1"/>
</dbReference>
<feature type="chain" id="PRO_5010298909" evidence="3">
    <location>
        <begin position="20"/>
        <end position="623"/>
    </location>
</feature>
<evidence type="ECO:0000313" key="6">
    <source>
        <dbReference type="Proteomes" id="UP000181790"/>
    </source>
</evidence>
<name>A0A1S2VHL9_9BACT</name>
<dbReference type="SMART" id="SM00642">
    <property type="entry name" value="Aamy"/>
    <property type="match status" value="1"/>
</dbReference>
<gene>
    <name evidence="5" type="ORF">BLX24_14525</name>
</gene>
<dbReference type="InterPro" id="IPR014756">
    <property type="entry name" value="Ig_E-set"/>
</dbReference>
<organism evidence="5 6">
    <name type="scientific">Arsenicibacter rosenii</name>
    <dbReference type="NCBI Taxonomy" id="1750698"/>
    <lineage>
        <taxon>Bacteria</taxon>
        <taxon>Pseudomonadati</taxon>
        <taxon>Bacteroidota</taxon>
        <taxon>Cytophagia</taxon>
        <taxon>Cytophagales</taxon>
        <taxon>Spirosomataceae</taxon>
        <taxon>Arsenicibacter</taxon>
    </lineage>
</organism>
<dbReference type="SUPFAM" id="SSF81296">
    <property type="entry name" value="E set domains"/>
    <property type="match status" value="1"/>
</dbReference>
<dbReference type="GO" id="GO:0005975">
    <property type="term" value="P:carbohydrate metabolic process"/>
    <property type="evidence" value="ECO:0007669"/>
    <property type="project" value="InterPro"/>
</dbReference>
<dbReference type="Pfam" id="PF00128">
    <property type="entry name" value="Alpha-amylase"/>
    <property type="match status" value="1"/>
</dbReference>
<dbReference type="Proteomes" id="UP000181790">
    <property type="component" value="Unassembled WGS sequence"/>
</dbReference>
<dbReference type="SUPFAM" id="SSF51011">
    <property type="entry name" value="Glycosyl hydrolase domain"/>
    <property type="match status" value="1"/>
</dbReference>
<dbReference type="AlphaFoldDB" id="A0A1S2VHL9"/>
<dbReference type="Gene3D" id="2.60.40.1180">
    <property type="entry name" value="Golgi alpha-mannosidase II"/>
    <property type="match status" value="1"/>
</dbReference>
<comment type="caution">
    <text evidence="5">The sequence shown here is derived from an EMBL/GenBank/DDBJ whole genome shotgun (WGS) entry which is preliminary data.</text>
</comment>
<dbReference type="InterPro" id="IPR019492">
    <property type="entry name" value="Cyclo-malto-dextrinase_C"/>
</dbReference>
<dbReference type="SUPFAM" id="SSF51445">
    <property type="entry name" value="(Trans)glycosidases"/>
    <property type="match status" value="1"/>
</dbReference>
<evidence type="ECO:0000259" key="4">
    <source>
        <dbReference type="SMART" id="SM00642"/>
    </source>
</evidence>
<feature type="signal peptide" evidence="3">
    <location>
        <begin position="1"/>
        <end position="19"/>
    </location>
</feature>
<dbReference type="GO" id="GO:0016798">
    <property type="term" value="F:hydrolase activity, acting on glycosyl bonds"/>
    <property type="evidence" value="ECO:0007669"/>
    <property type="project" value="UniProtKB-KW"/>
</dbReference>
<dbReference type="Gene3D" id="2.60.40.10">
    <property type="entry name" value="Immunoglobulins"/>
    <property type="match status" value="1"/>
</dbReference>
<dbReference type="OrthoDB" id="9806009at2"/>
<reference evidence="5 6" key="1">
    <citation type="submission" date="2016-10" db="EMBL/GenBank/DDBJ databases">
        <title>Arsenicibacter rosenii gen. nov., sp. nov., an efficient arsenic-methylating bacterium isolated from an arsenic-contaminated paddy soil.</title>
        <authorList>
            <person name="Huang K."/>
        </authorList>
    </citation>
    <scope>NUCLEOTIDE SEQUENCE [LARGE SCALE GENOMIC DNA]</scope>
    <source>
        <strain evidence="5 6">SM-1</strain>
    </source>
</reference>
<proteinExistence type="predicted"/>
<keyword evidence="2" id="KW-0326">Glycosidase</keyword>